<dbReference type="InterPro" id="IPR036291">
    <property type="entry name" value="NAD(P)-bd_dom_sf"/>
</dbReference>
<feature type="domain" description="Saccharopine dehydrogenase NADP binding" evidence="1">
    <location>
        <begin position="3"/>
        <end position="133"/>
    </location>
</feature>
<name>X1I7H7_9ZZZZ</name>
<dbReference type="Gene3D" id="3.30.360.10">
    <property type="entry name" value="Dihydrodipicolinate Reductase, domain 2"/>
    <property type="match status" value="1"/>
</dbReference>
<gene>
    <name evidence="2" type="ORF">S03H2_52344</name>
</gene>
<feature type="non-terminal residue" evidence="2">
    <location>
        <position position="259"/>
    </location>
</feature>
<dbReference type="InterPro" id="IPR005097">
    <property type="entry name" value="Sacchrp_dh_NADP-bd"/>
</dbReference>
<dbReference type="PANTHER" id="PTHR43796">
    <property type="entry name" value="CARBOXYNORSPERMIDINE SYNTHASE"/>
    <property type="match status" value="1"/>
</dbReference>
<evidence type="ECO:0000259" key="1">
    <source>
        <dbReference type="Pfam" id="PF03435"/>
    </source>
</evidence>
<accession>X1I7H7</accession>
<dbReference type="EMBL" id="BARU01033248">
    <property type="protein sequence ID" value="GAH65240.1"/>
    <property type="molecule type" value="Genomic_DNA"/>
</dbReference>
<dbReference type="PANTHER" id="PTHR43796:SF2">
    <property type="entry name" value="CARBOXYNORSPERMIDINE SYNTHASE"/>
    <property type="match status" value="1"/>
</dbReference>
<sequence>KKVIIVGAGAQGNVISGILAKAPEVSKIMLVDLDVERAAEVAQFINSDKIEVEKADASDKSQLVALFTKGGYDLVVNATLPTFNRQVIEAALEAGAHYIDMASDEFLPEKDGKQYLVEQLEYAEEFKKQGLMANILAGGDSGLVNVMAKEAVDELDEVDYIGIRDYGVVTCDEPVAMWSFQTYMEDCADKAIYWEDGQYKWAEPFTGEEEYYFPAPLDVKGKVFYHSHEEPLTIPAFIGKPVKYVDFKMGDPDSATWEF</sequence>
<organism evidence="2">
    <name type="scientific">marine sediment metagenome</name>
    <dbReference type="NCBI Taxonomy" id="412755"/>
    <lineage>
        <taxon>unclassified sequences</taxon>
        <taxon>metagenomes</taxon>
        <taxon>ecological metagenomes</taxon>
    </lineage>
</organism>
<protein>
    <recommendedName>
        <fullName evidence="1">Saccharopine dehydrogenase NADP binding domain-containing protein</fullName>
    </recommendedName>
</protein>
<dbReference type="Pfam" id="PF03435">
    <property type="entry name" value="Sacchrp_dh_NADP"/>
    <property type="match status" value="1"/>
</dbReference>
<comment type="caution">
    <text evidence="2">The sequence shown here is derived from an EMBL/GenBank/DDBJ whole genome shotgun (WGS) entry which is preliminary data.</text>
</comment>
<reference evidence="2" key="1">
    <citation type="journal article" date="2014" name="Front. Microbiol.">
        <title>High frequency of phylogenetically diverse reductive dehalogenase-homologous genes in deep subseafloor sedimentary metagenomes.</title>
        <authorList>
            <person name="Kawai M."/>
            <person name="Futagami T."/>
            <person name="Toyoda A."/>
            <person name="Takaki Y."/>
            <person name="Nishi S."/>
            <person name="Hori S."/>
            <person name="Arai W."/>
            <person name="Tsubouchi T."/>
            <person name="Morono Y."/>
            <person name="Uchiyama I."/>
            <person name="Ito T."/>
            <person name="Fujiyama A."/>
            <person name="Inagaki F."/>
            <person name="Takami H."/>
        </authorList>
    </citation>
    <scope>NUCLEOTIDE SEQUENCE</scope>
    <source>
        <strain evidence="2">Expedition CK06-06</strain>
    </source>
</reference>
<dbReference type="AlphaFoldDB" id="X1I7H7"/>
<feature type="non-terminal residue" evidence="2">
    <location>
        <position position="1"/>
    </location>
</feature>
<evidence type="ECO:0000313" key="2">
    <source>
        <dbReference type="EMBL" id="GAH65240.1"/>
    </source>
</evidence>
<proteinExistence type="predicted"/>
<dbReference type="Gene3D" id="3.40.50.720">
    <property type="entry name" value="NAD(P)-binding Rossmann-like Domain"/>
    <property type="match status" value="1"/>
</dbReference>
<dbReference type="SUPFAM" id="SSF51735">
    <property type="entry name" value="NAD(P)-binding Rossmann-fold domains"/>
    <property type="match status" value="1"/>
</dbReference>